<comment type="similarity">
    <text evidence="1">Belongs to the PGI/PMI family.</text>
</comment>
<accession>A0A1G2LTK3</accession>
<dbReference type="GO" id="GO:0004476">
    <property type="term" value="F:mannose-6-phosphate isomerase activity"/>
    <property type="evidence" value="ECO:0007669"/>
    <property type="project" value="InterPro"/>
</dbReference>
<protein>
    <recommendedName>
        <fullName evidence="3">SIS domain-containing protein</fullName>
    </recommendedName>
</protein>
<evidence type="ECO:0000256" key="1">
    <source>
        <dbReference type="ARBA" id="ARBA00010523"/>
    </source>
</evidence>
<proteinExistence type="inferred from homology"/>
<dbReference type="InterPro" id="IPR001347">
    <property type="entry name" value="SIS_dom"/>
</dbReference>
<dbReference type="Pfam" id="PF10432">
    <property type="entry name" value="bact-PGI_C"/>
    <property type="match status" value="1"/>
</dbReference>
<dbReference type="Proteomes" id="UP000178116">
    <property type="component" value="Unassembled WGS sequence"/>
</dbReference>
<dbReference type="InterPro" id="IPR046348">
    <property type="entry name" value="SIS_dom_sf"/>
</dbReference>
<dbReference type="GO" id="GO:1901135">
    <property type="term" value="P:carbohydrate derivative metabolic process"/>
    <property type="evidence" value="ECO:0007669"/>
    <property type="project" value="InterPro"/>
</dbReference>
<dbReference type="PROSITE" id="PS51464">
    <property type="entry name" value="SIS"/>
    <property type="match status" value="1"/>
</dbReference>
<comment type="caution">
    <text evidence="4">The sequence shown here is derived from an EMBL/GenBank/DDBJ whole genome shotgun (WGS) entry which is preliminary data.</text>
</comment>
<dbReference type="Gene3D" id="3.40.50.10490">
    <property type="entry name" value="Glucose-6-phosphate isomerase like protein, domain 1"/>
    <property type="match status" value="2"/>
</dbReference>
<reference evidence="4 5" key="1">
    <citation type="journal article" date="2016" name="Nat. Commun.">
        <title>Thousands of microbial genomes shed light on interconnected biogeochemical processes in an aquifer system.</title>
        <authorList>
            <person name="Anantharaman K."/>
            <person name="Brown C.T."/>
            <person name="Hug L.A."/>
            <person name="Sharon I."/>
            <person name="Castelle C.J."/>
            <person name="Probst A.J."/>
            <person name="Thomas B.C."/>
            <person name="Singh A."/>
            <person name="Wilkins M.J."/>
            <person name="Karaoz U."/>
            <person name="Brodie E.L."/>
            <person name="Williams K.H."/>
            <person name="Hubbard S.S."/>
            <person name="Banfield J.F."/>
        </authorList>
    </citation>
    <scope>NUCLEOTIDE SEQUENCE [LARGE SCALE GENOMIC DNA]</scope>
</reference>
<evidence type="ECO:0000259" key="3">
    <source>
        <dbReference type="PROSITE" id="PS51464"/>
    </source>
</evidence>
<feature type="domain" description="SIS" evidence="3">
    <location>
        <begin position="20"/>
        <end position="162"/>
    </location>
</feature>
<evidence type="ECO:0000313" key="5">
    <source>
        <dbReference type="Proteomes" id="UP000178116"/>
    </source>
</evidence>
<dbReference type="GO" id="GO:0005975">
    <property type="term" value="P:carbohydrate metabolic process"/>
    <property type="evidence" value="ECO:0007669"/>
    <property type="project" value="InterPro"/>
</dbReference>
<dbReference type="GO" id="GO:0097367">
    <property type="term" value="F:carbohydrate derivative binding"/>
    <property type="evidence" value="ECO:0007669"/>
    <property type="project" value="InterPro"/>
</dbReference>
<organism evidence="4 5">
    <name type="scientific">Candidatus Tagabacteria bacterium RIFCSPLOWO2_01_FULL_42_9</name>
    <dbReference type="NCBI Taxonomy" id="1802296"/>
    <lineage>
        <taxon>Bacteria</taxon>
        <taxon>Candidatus Tagaibacteriota</taxon>
    </lineage>
</organism>
<dbReference type="SUPFAM" id="SSF53697">
    <property type="entry name" value="SIS domain"/>
    <property type="match status" value="1"/>
</dbReference>
<evidence type="ECO:0000313" key="4">
    <source>
        <dbReference type="EMBL" id="OHA14956.1"/>
    </source>
</evidence>
<dbReference type="GO" id="GO:0004347">
    <property type="term" value="F:glucose-6-phosphate isomerase activity"/>
    <property type="evidence" value="ECO:0007669"/>
    <property type="project" value="InterPro"/>
</dbReference>
<sequence length="321" mass="36188">MYDAIKNFPNQFSYKPEIKNKEKLAKRPWYIVAGMGGSHLAADLLKVWNPYLPLFIHKNYNLPKVPDEILNNSLIIVSSYSGNTEEALDTYDQAKERGIPLAAISIGGKLLERAEKDGIPYVQMPDTGIQPRSAPGFNIKALLALMGEGNALQEIGALAQTLRSDELEQRGKELAKNLYGHTPVIYASEQNKSIAYNWKIKFNETSKIPAFYNVFSELNHNEMTGFDVKPKTKKLSKNFYFILLSDEADHPRIQKRMAVLKKLYQARNLPVAEIKLAGRDVLHKIFSSLILADWAAYYTAEGYGVESEAVPMVEEFKKLIG</sequence>
<name>A0A1G2LTK3_9BACT</name>
<dbReference type="InterPro" id="IPR019490">
    <property type="entry name" value="Glu6P/Mann6P_isomerase_C"/>
</dbReference>
<dbReference type="CDD" id="cd05637">
    <property type="entry name" value="SIS_PGI_PMI_2"/>
    <property type="match status" value="1"/>
</dbReference>
<dbReference type="AlphaFoldDB" id="A0A1G2LTK3"/>
<keyword evidence="2" id="KW-0413">Isomerase</keyword>
<gene>
    <name evidence="4" type="ORF">A3A10_02525</name>
</gene>
<evidence type="ECO:0000256" key="2">
    <source>
        <dbReference type="ARBA" id="ARBA00023235"/>
    </source>
</evidence>
<dbReference type="EMBL" id="MHRA01000034">
    <property type="protein sequence ID" value="OHA14956.1"/>
    <property type="molecule type" value="Genomic_DNA"/>
</dbReference>